<gene>
    <name evidence="7" type="primary">uxaC</name>
    <name evidence="8" type="ORF">EDC14_1003183</name>
</gene>
<dbReference type="PANTHER" id="PTHR30068">
    <property type="entry name" value="URONATE ISOMERASE"/>
    <property type="match status" value="1"/>
</dbReference>
<dbReference type="Gene3D" id="3.20.20.140">
    <property type="entry name" value="Metal-dependent hydrolases"/>
    <property type="match status" value="1"/>
</dbReference>
<evidence type="ECO:0000313" key="8">
    <source>
        <dbReference type="EMBL" id="TCL75251.1"/>
    </source>
</evidence>
<organism evidence="8 9">
    <name type="scientific">Hydrogenispora ethanolica</name>
    <dbReference type="NCBI Taxonomy" id="1082276"/>
    <lineage>
        <taxon>Bacteria</taxon>
        <taxon>Bacillati</taxon>
        <taxon>Bacillota</taxon>
        <taxon>Hydrogenispora</taxon>
    </lineage>
</organism>
<comment type="similarity">
    <text evidence="3 7">Belongs to the metallo-dependent hydrolases superfamily. Uronate isomerase family.</text>
</comment>
<dbReference type="RefSeq" id="WP_132012918.1">
    <property type="nucleotide sequence ID" value="NZ_SLUN01000003.1"/>
</dbReference>
<dbReference type="NCBIfam" id="NF002794">
    <property type="entry name" value="PRK02925.1"/>
    <property type="match status" value="1"/>
</dbReference>
<dbReference type="HAMAP" id="MF_00675">
    <property type="entry name" value="UxaC"/>
    <property type="match status" value="1"/>
</dbReference>
<proteinExistence type="inferred from homology"/>
<evidence type="ECO:0000256" key="5">
    <source>
        <dbReference type="ARBA" id="ARBA00020555"/>
    </source>
</evidence>
<accession>A0A4R1S7E7</accession>
<keyword evidence="6 7" id="KW-0413">Isomerase</keyword>
<dbReference type="GO" id="GO:0042840">
    <property type="term" value="P:D-glucuronate catabolic process"/>
    <property type="evidence" value="ECO:0007669"/>
    <property type="project" value="TreeGrafter"/>
</dbReference>
<dbReference type="SUPFAM" id="SSF51556">
    <property type="entry name" value="Metallo-dependent hydrolases"/>
    <property type="match status" value="1"/>
</dbReference>
<comment type="catalytic activity">
    <reaction evidence="7">
        <text>aldehydo-D-galacturonate = keto-D-tagaturonate</text>
        <dbReference type="Rhea" id="RHEA:27702"/>
        <dbReference type="ChEBI" id="CHEBI:12952"/>
        <dbReference type="ChEBI" id="CHEBI:17886"/>
    </reaction>
</comment>
<dbReference type="EC" id="5.3.1.12" evidence="4 7"/>
<reference evidence="8 9" key="1">
    <citation type="submission" date="2019-03" db="EMBL/GenBank/DDBJ databases">
        <title>Genomic Encyclopedia of Type Strains, Phase IV (KMG-IV): sequencing the most valuable type-strain genomes for metagenomic binning, comparative biology and taxonomic classification.</title>
        <authorList>
            <person name="Goeker M."/>
        </authorList>
    </citation>
    <scope>NUCLEOTIDE SEQUENCE [LARGE SCALE GENOMIC DNA]</scope>
    <source>
        <strain evidence="8 9">LX-B</strain>
    </source>
</reference>
<dbReference type="Proteomes" id="UP000295008">
    <property type="component" value="Unassembled WGS sequence"/>
</dbReference>
<evidence type="ECO:0000256" key="4">
    <source>
        <dbReference type="ARBA" id="ARBA00012546"/>
    </source>
</evidence>
<dbReference type="GO" id="GO:0008880">
    <property type="term" value="F:glucuronate isomerase activity"/>
    <property type="evidence" value="ECO:0007669"/>
    <property type="project" value="UniProtKB-UniRule"/>
</dbReference>
<dbReference type="EMBL" id="SLUN01000003">
    <property type="protein sequence ID" value="TCL75251.1"/>
    <property type="molecule type" value="Genomic_DNA"/>
</dbReference>
<comment type="catalytic activity">
    <reaction evidence="1 7">
        <text>D-glucuronate = D-fructuronate</text>
        <dbReference type="Rhea" id="RHEA:13049"/>
        <dbReference type="ChEBI" id="CHEBI:58720"/>
        <dbReference type="ChEBI" id="CHEBI:59863"/>
        <dbReference type="EC" id="5.3.1.12"/>
    </reaction>
</comment>
<dbReference type="UniPathway" id="UPA00246"/>
<dbReference type="InterPro" id="IPR032466">
    <property type="entry name" value="Metal_Hydrolase"/>
</dbReference>
<dbReference type="PANTHER" id="PTHR30068:SF4">
    <property type="entry name" value="URONATE ISOMERASE"/>
    <property type="match status" value="1"/>
</dbReference>
<evidence type="ECO:0000256" key="6">
    <source>
        <dbReference type="ARBA" id="ARBA00023235"/>
    </source>
</evidence>
<dbReference type="OrthoDB" id="9766564at2"/>
<dbReference type="Pfam" id="PF02614">
    <property type="entry name" value="UxaC"/>
    <property type="match status" value="1"/>
</dbReference>
<evidence type="ECO:0000256" key="2">
    <source>
        <dbReference type="ARBA" id="ARBA00004892"/>
    </source>
</evidence>
<name>A0A4R1S7E7_HYDET</name>
<evidence type="ECO:0000256" key="3">
    <source>
        <dbReference type="ARBA" id="ARBA00008397"/>
    </source>
</evidence>
<evidence type="ECO:0000256" key="1">
    <source>
        <dbReference type="ARBA" id="ARBA00001165"/>
    </source>
</evidence>
<evidence type="ECO:0000313" key="9">
    <source>
        <dbReference type="Proteomes" id="UP000295008"/>
    </source>
</evidence>
<dbReference type="Gene3D" id="1.10.2020.10">
    <property type="entry name" value="uronate isomerase, domain 2, chain A"/>
    <property type="match status" value="1"/>
</dbReference>
<keyword evidence="9" id="KW-1185">Reference proteome</keyword>
<dbReference type="GO" id="GO:0019698">
    <property type="term" value="P:D-galacturonate catabolic process"/>
    <property type="evidence" value="ECO:0007669"/>
    <property type="project" value="TreeGrafter"/>
</dbReference>
<comment type="pathway">
    <text evidence="2 7">Carbohydrate metabolism; pentose and glucuronate interconversion.</text>
</comment>
<comment type="caution">
    <text evidence="8">The sequence shown here is derived from an EMBL/GenBank/DDBJ whole genome shotgun (WGS) entry which is preliminary data.</text>
</comment>
<sequence>MKAFMDENFLLTNPTAIALYHEHAKDMPIFDYHCHLSPKEIAENKRYRNITEIWLGGDHYKWRAMRTFGVAERYITGDAPDKEKFLKWAETMPYCIGNPLYHWTHLELKRFFGIDKLLSPETAEEIWEKCNALLQKDEFTARGLIQRSNVKALCTTDDPVDTLEYHQALAKDSSFGVKVMPAWRPDKSFNIEKPGFAEWLAKLEQVSGIAIRSFADLTQALLKRLDFFHSVGCRLSDHAMDPVVFEESNADEATAILQKGLAGESLTDLEIRKYKTQVMLFLGREYARRGWVMQLHIGTIRNNSQRMFKLLGPDTGFDTIGDYTYALSLSRFLDRLDQTDELPKTILYCLNPRDNELLGTICGCFQGGGIKGKIQFGSGWWFNDQKDGMIRQMVALSNLGLLSLFVGMITDSRSFLSYTRHEYFRRILCNLLGEWVENGEVPDDRKLLGEIVENICFGNAERYFEIPM</sequence>
<evidence type="ECO:0000256" key="7">
    <source>
        <dbReference type="HAMAP-Rule" id="MF_00675"/>
    </source>
</evidence>
<dbReference type="AlphaFoldDB" id="A0A4R1S7E7"/>
<protein>
    <recommendedName>
        <fullName evidence="5 7">Uronate isomerase</fullName>
        <ecNumber evidence="4 7">5.3.1.12</ecNumber>
    </recommendedName>
    <alternativeName>
        <fullName evidence="7">Glucuronate isomerase</fullName>
    </alternativeName>
    <alternativeName>
        <fullName evidence="7">Uronic isomerase</fullName>
    </alternativeName>
</protein>
<dbReference type="InterPro" id="IPR003766">
    <property type="entry name" value="Uronate_isomerase"/>
</dbReference>